<dbReference type="SUPFAM" id="SSF47413">
    <property type="entry name" value="lambda repressor-like DNA-binding domains"/>
    <property type="match status" value="1"/>
</dbReference>
<dbReference type="InterPro" id="IPR010982">
    <property type="entry name" value="Lambda_DNA-bd_dom_sf"/>
</dbReference>
<comment type="caution">
    <text evidence="2">The sequence shown here is derived from an EMBL/GenBank/DDBJ whole genome shotgun (WGS) entry which is preliminary data.</text>
</comment>
<evidence type="ECO:0000259" key="1">
    <source>
        <dbReference type="PROSITE" id="PS50943"/>
    </source>
</evidence>
<protein>
    <recommendedName>
        <fullName evidence="1">HTH cro/C1-type domain-containing protein</fullName>
    </recommendedName>
</protein>
<evidence type="ECO:0000313" key="3">
    <source>
        <dbReference type="Proteomes" id="UP001501414"/>
    </source>
</evidence>
<dbReference type="EMBL" id="BAAAJK010000048">
    <property type="protein sequence ID" value="GAA1399450.1"/>
    <property type="molecule type" value="Genomic_DNA"/>
</dbReference>
<dbReference type="CDD" id="cd00093">
    <property type="entry name" value="HTH_XRE"/>
    <property type="match status" value="1"/>
</dbReference>
<accession>A0ABN1Y6P3</accession>
<evidence type="ECO:0000313" key="2">
    <source>
        <dbReference type="EMBL" id="GAA1399450.1"/>
    </source>
</evidence>
<dbReference type="SMART" id="SM00530">
    <property type="entry name" value="HTH_XRE"/>
    <property type="match status" value="1"/>
</dbReference>
<dbReference type="Gene3D" id="1.10.260.40">
    <property type="entry name" value="lambda repressor-like DNA-binding domains"/>
    <property type="match status" value="1"/>
</dbReference>
<dbReference type="Proteomes" id="UP001501414">
    <property type="component" value="Unassembled WGS sequence"/>
</dbReference>
<gene>
    <name evidence="2" type="ORF">GCM10009613_55050</name>
</gene>
<name>A0ABN1Y6P3_9PSEU</name>
<dbReference type="InterPro" id="IPR001387">
    <property type="entry name" value="Cro/C1-type_HTH"/>
</dbReference>
<organism evidence="2 3">
    <name type="scientific">Pseudonocardia kongjuensis</name>
    <dbReference type="NCBI Taxonomy" id="102227"/>
    <lineage>
        <taxon>Bacteria</taxon>
        <taxon>Bacillati</taxon>
        <taxon>Actinomycetota</taxon>
        <taxon>Actinomycetes</taxon>
        <taxon>Pseudonocardiales</taxon>
        <taxon>Pseudonocardiaceae</taxon>
        <taxon>Pseudonocardia</taxon>
    </lineage>
</organism>
<sequence>MDFTFKVVGSTSTSATSAIVRAVDDPAERLDPGSSITAVVADRVRQARRQADLSQAELAERMASRGLPWTRSTVINLERRSGGGRGRGAGGRGSIGLHEWLALADVLRVPPAWLLVGPTDRDAGGDPWTVPLWIMGRGVDEVREPLSPAGRAYREYLKVVVHMDQLVEHFDSMQSRRFTDSLRPSGALVPPDSEEDERELLRTMAFFLTKFSTWKMRPPAIPSRVRSRADELGVELPDATGSD</sequence>
<keyword evidence="3" id="KW-1185">Reference proteome</keyword>
<dbReference type="PROSITE" id="PS50943">
    <property type="entry name" value="HTH_CROC1"/>
    <property type="match status" value="1"/>
</dbReference>
<feature type="domain" description="HTH cro/C1-type" evidence="1">
    <location>
        <begin position="44"/>
        <end position="114"/>
    </location>
</feature>
<proteinExistence type="predicted"/>
<reference evidence="2 3" key="1">
    <citation type="journal article" date="2019" name="Int. J. Syst. Evol. Microbiol.">
        <title>The Global Catalogue of Microorganisms (GCM) 10K type strain sequencing project: providing services to taxonomists for standard genome sequencing and annotation.</title>
        <authorList>
            <consortium name="The Broad Institute Genomics Platform"/>
            <consortium name="The Broad Institute Genome Sequencing Center for Infectious Disease"/>
            <person name="Wu L."/>
            <person name="Ma J."/>
        </authorList>
    </citation>
    <scope>NUCLEOTIDE SEQUENCE [LARGE SCALE GENOMIC DNA]</scope>
    <source>
        <strain evidence="2 3">JCM 11896</strain>
    </source>
</reference>